<dbReference type="Proteomes" id="UP001500298">
    <property type="component" value="Unassembled WGS sequence"/>
</dbReference>
<evidence type="ECO:0000313" key="2">
    <source>
        <dbReference type="Proteomes" id="UP001500298"/>
    </source>
</evidence>
<organism evidence="1 2">
    <name type="scientific">Algivirga pacifica</name>
    <dbReference type="NCBI Taxonomy" id="1162670"/>
    <lineage>
        <taxon>Bacteria</taxon>
        <taxon>Pseudomonadati</taxon>
        <taxon>Bacteroidota</taxon>
        <taxon>Cytophagia</taxon>
        <taxon>Cytophagales</taxon>
        <taxon>Flammeovirgaceae</taxon>
        <taxon>Algivirga</taxon>
    </lineage>
</organism>
<accession>A0ABP9DI28</accession>
<gene>
    <name evidence="1" type="ORF">GCM10023331_32600</name>
</gene>
<protein>
    <recommendedName>
        <fullName evidence="3">Outer membrane protein beta-barrel domain-containing protein</fullName>
    </recommendedName>
</protein>
<dbReference type="RefSeq" id="WP_345373713.1">
    <property type="nucleotide sequence ID" value="NZ_BAABJX010000052.1"/>
</dbReference>
<dbReference type="EMBL" id="BAABJX010000052">
    <property type="protein sequence ID" value="GAA4845264.1"/>
    <property type="molecule type" value="Genomic_DNA"/>
</dbReference>
<reference evidence="2" key="1">
    <citation type="journal article" date="2019" name="Int. J. Syst. Evol. Microbiol.">
        <title>The Global Catalogue of Microorganisms (GCM) 10K type strain sequencing project: providing services to taxonomists for standard genome sequencing and annotation.</title>
        <authorList>
            <consortium name="The Broad Institute Genomics Platform"/>
            <consortium name="The Broad Institute Genome Sequencing Center for Infectious Disease"/>
            <person name="Wu L."/>
            <person name="Ma J."/>
        </authorList>
    </citation>
    <scope>NUCLEOTIDE SEQUENCE [LARGE SCALE GENOMIC DNA]</scope>
    <source>
        <strain evidence="2">JCM 18326</strain>
    </source>
</reference>
<proteinExistence type="predicted"/>
<keyword evidence="2" id="KW-1185">Reference proteome</keyword>
<sequence>MHFTKKISIINLPFILALTIIILISPGLVQAQFPEKENEETYEKEWAFGVLMNSYGGLLGGVSVRHARKYLSNKSFSVPVGGSSSKIRKTKVKQALLKNPNHYHSFSLDVVNIKHPKEQSYQSSYSGNSFVPQKRNYLVSVRPQYGREIILFRKAREQGVQVTWITNAGPALGLKIPYLIRFREDTRVKVEQYDKEKHGQNFDQIEGTGSFFEALGQTKFTVGLALKTSLAFEFGVSKHNISGVEAGLMSDLFIQEVEIMQGAQNRAFYPSLYLNFFFGTRK</sequence>
<comment type="caution">
    <text evidence="1">The sequence shown here is derived from an EMBL/GenBank/DDBJ whole genome shotgun (WGS) entry which is preliminary data.</text>
</comment>
<evidence type="ECO:0000313" key="1">
    <source>
        <dbReference type="EMBL" id="GAA4845264.1"/>
    </source>
</evidence>
<name>A0ABP9DI28_9BACT</name>
<evidence type="ECO:0008006" key="3">
    <source>
        <dbReference type="Google" id="ProtNLM"/>
    </source>
</evidence>